<protein>
    <submittedName>
        <fullName evidence="1">HAD family hydrolase</fullName>
    </submittedName>
</protein>
<gene>
    <name evidence="1" type="ORF">FEG63_20965</name>
</gene>
<dbReference type="Gene3D" id="1.10.150.240">
    <property type="entry name" value="Putative phosphatase, domain 2"/>
    <property type="match status" value="1"/>
</dbReference>
<name>A0ABX2JX67_9MYCO</name>
<organism evidence="1 2">
    <name type="scientific">Mycolicibacterium sphagni</name>
    <dbReference type="NCBI Taxonomy" id="1786"/>
    <lineage>
        <taxon>Bacteria</taxon>
        <taxon>Bacillati</taxon>
        <taxon>Actinomycetota</taxon>
        <taxon>Actinomycetes</taxon>
        <taxon>Mycobacteriales</taxon>
        <taxon>Mycobacteriaceae</taxon>
        <taxon>Mycolicibacterium</taxon>
    </lineage>
</organism>
<dbReference type="InterPro" id="IPR006439">
    <property type="entry name" value="HAD-SF_hydro_IA"/>
</dbReference>
<dbReference type="RefSeq" id="WP_174399769.1">
    <property type="nucleotide sequence ID" value="NZ_VBSB01000012.1"/>
</dbReference>
<dbReference type="Gene3D" id="3.40.50.1000">
    <property type="entry name" value="HAD superfamily/HAD-like"/>
    <property type="match status" value="1"/>
</dbReference>
<dbReference type="InterPro" id="IPR036412">
    <property type="entry name" value="HAD-like_sf"/>
</dbReference>
<comment type="caution">
    <text evidence="1">The sequence shown here is derived from an EMBL/GenBank/DDBJ whole genome shotgun (WGS) entry which is preliminary data.</text>
</comment>
<dbReference type="SUPFAM" id="SSF56784">
    <property type="entry name" value="HAD-like"/>
    <property type="match status" value="1"/>
</dbReference>
<dbReference type="SFLD" id="SFLDG01129">
    <property type="entry name" value="C1.5:_HAD__Beta-PGM__Phosphata"/>
    <property type="match status" value="1"/>
</dbReference>
<reference evidence="1 2" key="1">
    <citation type="submission" date="2019-05" db="EMBL/GenBank/DDBJ databases">
        <title>Mycolicibacterium sphagni ENV482 genome assembly.</title>
        <authorList>
            <person name="Chen W."/>
            <person name="Faulkner N.W."/>
            <person name="Hyman M.R."/>
        </authorList>
    </citation>
    <scope>NUCLEOTIDE SEQUENCE [LARGE SCALE GENOMIC DNA]</scope>
    <source>
        <strain evidence="1 2">ENV482</strain>
    </source>
</reference>
<dbReference type="InterPro" id="IPR023214">
    <property type="entry name" value="HAD_sf"/>
</dbReference>
<accession>A0ABX2JX67</accession>
<dbReference type="GO" id="GO:0016787">
    <property type="term" value="F:hydrolase activity"/>
    <property type="evidence" value="ECO:0007669"/>
    <property type="project" value="UniProtKB-KW"/>
</dbReference>
<dbReference type="PANTHER" id="PTHR42896">
    <property type="entry name" value="XYLULOSE-1,5-BISPHOSPHATE (XUBP) PHOSPHATASE"/>
    <property type="match status" value="1"/>
</dbReference>
<dbReference type="PRINTS" id="PR00413">
    <property type="entry name" value="HADHALOGNASE"/>
</dbReference>
<keyword evidence="1" id="KW-0378">Hydrolase</keyword>
<dbReference type="Pfam" id="PF00702">
    <property type="entry name" value="Hydrolase"/>
    <property type="match status" value="1"/>
</dbReference>
<dbReference type="PANTHER" id="PTHR42896:SF2">
    <property type="entry name" value="CBBY-LIKE PROTEIN"/>
    <property type="match status" value="1"/>
</dbReference>
<dbReference type="Proteomes" id="UP000708347">
    <property type="component" value="Unassembled WGS sequence"/>
</dbReference>
<dbReference type="NCBIfam" id="TIGR01509">
    <property type="entry name" value="HAD-SF-IA-v3"/>
    <property type="match status" value="1"/>
</dbReference>
<evidence type="ECO:0000313" key="2">
    <source>
        <dbReference type="Proteomes" id="UP000708347"/>
    </source>
</evidence>
<keyword evidence="2" id="KW-1185">Reference proteome</keyword>
<dbReference type="SFLD" id="SFLDS00003">
    <property type="entry name" value="Haloacid_Dehalogenase"/>
    <property type="match status" value="1"/>
</dbReference>
<sequence>MHADTFTRSRSFWWDRARCAYADLPALEAVIFDVDGTIADTERDGHRLAFNAAFAHHGLNVYWDAVEYGRLLRITGGQRRIAADLRARGYGDAADSVATAVHQTKTALFRDSILNGDIDARPGLLDLIWGLHCADVRIAIATTGRRSWVEPLVRQLIGDGVVEVMITGDDVTRLKPDPEAYQRALHELGIRPDCAMAIEDSALGLQAARGAGLATVIVTTDYTADQDFTGAAAVLPGYDGREPLSARHCKRLHNRWWLSQRQ</sequence>
<evidence type="ECO:0000313" key="1">
    <source>
        <dbReference type="EMBL" id="NTY62020.1"/>
    </source>
</evidence>
<dbReference type="InterPro" id="IPR023198">
    <property type="entry name" value="PGP-like_dom2"/>
</dbReference>
<proteinExistence type="predicted"/>
<dbReference type="EMBL" id="VBSB01000012">
    <property type="protein sequence ID" value="NTY62020.1"/>
    <property type="molecule type" value="Genomic_DNA"/>
</dbReference>
<dbReference type="InterPro" id="IPR044999">
    <property type="entry name" value="CbbY-like"/>
</dbReference>